<dbReference type="AlphaFoldDB" id="M3H5E5"/>
<name>M3H5E5_LEPIR</name>
<dbReference type="BioCyc" id="LINT1001599:G11K9-3819-MONOMER"/>
<organism evidence="1 2">
    <name type="scientific">Leptospira interrogans serovar Grippotyphosa str. LT2186</name>
    <dbReference type="NCBI Taxonomy" id="1001599"/>
    <lineage>
        <taxon>Bacteria</taxon>
        <taxon>Pseudomonadati</taxon>
        <taxon>Spirochaetota</taxon>
        <taxon>Spirochaetia</taxon>
        <taxon>Leptospirales</taxon>
        <taxon>Leptospiraceae</taxon>
        <taxon>Leptospira</taxon>
    </lineage>
</organism>
<dbReference type="EMBL" id="AFME02000436">
    <property type="protein sequence ID" value="EMG07940.1"/>
    <property type="molecule type" value="Genomic_DNA"/>
</dbReference>
<protein>
    <submittedName>
        <fullName evidence="1">Uncharacterized protein</fullName>
    </submittedName>
</protein>
<sequence length="55" mass="6458">MTDSSDGSDKEKNFRIPDNKLKLNKNKNDTLKKKIRHNVSYKISQLFYSQIVILC</sequence>
<accession>M3H5E5</accession>
<reference evidence="1 2" key="1">
    <citation type="submission" date="2013-02" db="EMBL/GenBank/DDBJ databases">
        <authorList>
            <person name="Harkins D.M."/>
            <person name="Durkin A.S."/>
            <person name="Brinkac L.M."/>
            <person name="Haft D.H."/>
            <person name="Selengut J.D."/>
            <person name="Sanka R."/>
            <person name="DePew J."/>
            <person name="Purushe J."/>
            <person name="Tulsiani S.M."/>
            <person name="Graham G.C."/>
            <person name="Burns M.-A."/>
            <person name="Dohnt M.F."/>
            <person name="Smythe L.D."/>
            <person name="McKay D.B."/>
            <person name="Craig S.B."/>
            <person name="Vinetz J.M."/>
            <person name="Sutton G.G."/>
            <person name="Nierman W.C."/>
            <person name="Fouts D.E."/>
        </authorList>
    </citation>
    <scope>NUCLEOTIDE SEQUENCE [LARGE SCALE GENOMIC DNA]</scope>
    <source>
        <strain evidence="1 2">LT2186</strain>
    </source>
</reference>
<comment type="caution">
    <text evidence="1">The sequence shown here is derived from an EMBL/GenBank/DDBJ whole genome shotgun (WGS) entry which is preliminary data.</text>
</comment>
<gene>
    <name evidence="1" type="ORF">LEP1GSC151_0582</name>
</gene>
<evidence type="ECO:0000313" key="2">
    <source>
        <dbReference type="Proteomes" id="UP000011776"/>
    </source>
</evidence>
<dbReference type="Proteomes" id="UP000011776">
    <property type="component" value="Unassembled WGS sequence"/>
</dbReference>
<proteinExistence type="predicted"/>
<evidence type="ECO:0000313" key="1">
    <source>
        <dbReference type="EMBL" id="EMG07940.1"/>
    </source>
</evidence>